<keyword evidence="1" id="KW-0805">Transcription regulation</keyword>
<dbReference type="Gene3D" id="1.10.10.10">
    <property type="entry name" value="Winged helix-like DNA-binding domain superfamily/Winged helix DNA-binding domain"/>
    <property type="match status" value="1"/>
</dbReference>
<dbReference type="Pfam" id="PF00392">
    <property type="entry name" value="GntR"/>
    <property type="match status" value="1"/>
</dbReference>
<dbReference type="Proteomes" id="UP001500507">
    <property type="component" value="Unassembled WGS sequence"/>
</dbReference>
<sequence>MEVMINIKIDHNSRKPKYKQIVDSIIDDIAAGNLEIGQKIPSINIISAELYLSRDTVEKAYNKLKEKKIIESVKGKGFYIVKTDLERKRSVFFLINKLSSYKMAIYNAFVDQIDNDTTIDLQIYYCDQELFVKQIEQALGKYDHYVIMPHFKDAYQTYTRLEDRALEVMKKIPHEKLLLLDNFVQQFPEKVSQVYQNFEDDIFNALQDAAHKLKKYKKLILVYPSKSIYPYPKNIFIGFRKFCVIHSFDFEVLDVIYDDMELQQGDVYITITETDLVHLVKQIRETDLVKGKDIGIISYNETPLKDLLGIATISTDFKQMGQTAAELIQLSKKEQYANSFNFIDRESI</sequence>
<dbReference type="RefSeq" id="WP_343768214.1">
    <property type="nucleotide sequence ID" value="NZ_BAAAFG010000016.1"/>
</dbReference>
<organism evidence="5 6">
    <name type="scientific">Gangjinia marincola</name>
    <dbReference type="NCBI Taxonomy" id="578463"/>
    <lineage>
        <taxon>Bacteria</taxon>
        <taxon>Pseudomonadati</taxon>
        <taxon>Bacteroidota</taxon>
        <taxon>Flavobacteriia</taxon>
        <taxon>Flavobacteriales</taxon>
        <taxon>Flavobacteriaceae</taxon>
        <taxon>Gangjinia</taxon>
    </lineage>
</organism>
<dbReference type="InterPro" id="IPR028082">
    <property type="entry name" value="Peripla_BP_I"/>
</dbReference>
<evidence type="ECO:0000256" key="2">
    <source>
        <dbReference type="ARBA" id="ARBA00023125"/>
    </source>
</evidence>
<dbReference type="EMBL" id="BAAAFG010000016">
    <property type="protein sequence ID" value="GAA0873338.1"/>
    <property type="molecule type" value="Genomic_DNA"/>
</dbReference>
<evidence type="ECO:0000259" key="4">
    <source>
        <dbReference type="PROSITE" id="PS50949"/>
    </source>
</evidence>
<dbReference type="PROSITE" id="PS50949">
    <property type="entry name" value="HTH_GNTR"/>
    <property type="match status" value="1"/>
</dbReference>
<dbReference type="PANTHER" id="PTHR38445:SF10">
    <property type="entry name" value="GNTR-FAMILY TRANSCRIPTIONAL REGULATOR"/>
    <property type="match status" value="1"/>
</dbReference>
<dbReference type="InterPro" id="IPR000524">
    <property type="entry name" value="Tscrpt_reg_HTH_GntR"/>
</dbReference>
<gene>
    <name evidence="5" type="ORF">GCM10009117_24850</name>
</gene>
<evidence type="ECO:0000313" key="6">
    <source>
        <dbReference type="Proteomes" id="UP001500507"/>
    </source>
</evidence>
<dbReference type="SUPFAM" id="SSF53822">
    <property type="entry name" value="Periplasmic binding protein-like I"/>
    <property type="match status" value="1"/>
</dbReference>
<keyword evidence="2" id="KW-0238">DNA-binding</keyword>
<dbReference type="CDD" id="cd07377">
    <property type="entry name" value="WHTH_GntR"/>
    <property type="match status" value="1"/>
</dbReference>
<dbReference type="SUPFAM" id="SSF46785">
    <property type="entry name" value="Winged helix' DNA-binding domain"/>
    <property type="match status" value="1"/>
</dbReference>
<reference evidence="5 6" key="1">
    <citation type="journal article" date="2019" name="Int. J. Syst. Evol. Microbiol.">
        <title>The Global Catalogue of Microorganisms (GCM) 10K type strain sequencing project: providing services to taxonomists for standard genome sequencing and annotation.</title>
        <authorList>
            <consortium name="The Broad Institute Genomics Platform"/>
            <consortium name="The Broad Institute Genome Sequencing Center for Infectious Disease"/>
            <person name="Wu L."/>
            <person name="Ma J."/>
        </authorList>
    </citation>
    <scope>NUCLEOTIDE SEQUENCE [LARGE SCALE GENOMIC DNA]</scope>
    <source>
        <strain evidence="5 6">JCM 16082</strain>
    </source>
</reference>
<dbReference type="InterPro" id="IPR036388">
    <property type="entry name" value="WH-like_DNA-bd_sf"/>
</dbReference>
<evidence type="ECO:0000256" key="1">
    <source>
        <dbReference type="ARBA" id="ARBA00023015"/>
    </source>
</evidence>
<protein>
    <submittedName>
        <fullName evidence="5">GntR family transcriptional regulator</fullName>
    </submittedName>
</protein>
<accession>A0ABN1MJE2</accession>
<feature type="domain" description="HTH gntR-type" evidence="4">
    <location>
        <begin position="15"/>
        <end position="83"/>
    </location>
</feature>
<dbReference type="InterPro" id="IPR036390">
    <property type="entry name" value="WH_DNA-bd_sf"/>
</dbReference>
<evidence type="ECO:0000256" key="3">
    <source>
        <dbReference type="ARBA" id="ARBA00023163"/>
    </source>
</evidence>
<dbReference type="PANTHER" id="PTHR38445">
    <property type="entry name" value="HTH-TYPE TRANSCRIPTIONAL REPRESSOR YTRA"/>
    <property type="match status" value="1"/>
</dbReference>
<evidence type="ECO:0000313" key="5">
    <source>
        <dbReference type="EMBL" id="GAA0873338.1"/>
    </source>
</evidence>
<comment type="caution">
    <text evidence="5">The sequence shown here is derived from an EMBL/GenBank/DDBJ whole genome shotgun (WGS) entry which is preliminary data.</text>
</comment>
<keyword evidence="6" id="KW-1185">Reference proteome</keyword>
<proteinExistence type="predicted"/>
<name>A0ABN1MJE2_9FLAO</name>
<dbReference type="SMART" id="SM00345">
    <property type="entry name" value="HTH_GNTR"/>
    <property type="match status" value="1"/>
</dbReference>
<keyword evidence="3" id="KW-0804">Transcription</keyword>